<keyword evidence="1" id="KW-1133">Transmembrane helix</keyword>
<dbReference type="Proteomes" id="UP001300348">
    <property type="component" value="Chromosome"/>
</dbReference>
<feature type="transmembrane region" description="Helical" evidence="1">
    <location>
        <begin position="52"/>
        <end position="73"/>
    </location>
</feature>
<feature type="transmembrane region" description="Helical" evidence="1">
    <location>
        <begin position="79"/>
        <end position="100"/>
    </location>
</feature>
<keyword evidence="1" id="KW-0812">Transmembrane</keyword>
<keyword evidence="1" id="KW-0472">Membrane</keyword>
<evidence type="ECO:0000313" key="3">
    <source>
        <dbReference type="Proteomes" id="UP001300348"/>
    </source>
</evidence>
<dbReference type="EMBL" id="CP133647">
    <property type="protein sequence ID" value="WNH02187.1"/>
    <property type="molecule type" value="Genomic_DNA"/>
</dbReference>
<name>A0ABY9XHU6_9GAMM</name>
<reference evidence="2 3" key="1">
    <citation type="journal article" date="2023" name="Access Microbiol">
        <title>The genome of a steinernematid-associated Pseudomonas piscis bacterium encodes the biosynthesis of insect toxins.</title>
        <authorList>
            <person name="Awori R.M."/>
            <person name="Hendre P."/>
            <person name="Amugune N.O."/>
        </authorList>
    </citation>
    <scope>NUCLEOTIDE SEQUENCE [LARGE SCALE GENOMIC DNA]</scope>
    <source>
        <strain evidence="2 3">97</strain>
    </source>
</reference>
<keyword evidence="3" id="KW-1185">Reference proteome</keyword>
<evidence type="ECO:0000313" key="2">
    <source>
        <dbReference type="EMBL" id="WNH02187.1"/>
    </source>
</evidence>
<accession>A0ABY9XHU6</accession>
<protein>
    <submittedName>
        <fullName evidence="2">Uncharacterized protein</fullName>
    </submittedName>
</protein>
<dbReference type="GeneID" id="88853902"/>
<organism evidence="2 3">
    <name type="scientific">Xenorhabdus griffiniae</name>
    <dbReference type="NCBI Taxonomy" id="351672"/>
    <lineage>
        <taxon>Bacteria</taxon>
        <taxon>Pseudomonadati</taxon>
        <taxon>Pseudomonadota</taxon>
        <taxon>Gammaproteobacteria</taxon>
        <taxon>Enterobacterales</taxon>
        <taxon>Morganellaceae</taxon>
        <taxon>Xenorhabdus</taxon>
    </lineage>
</organism>
<dbReference type="RefSeq" id="WP_189758990.1">
    <property type="nucleotide sequence ID" value="NZ_CAWPOC010000195.1"/>
</dbReference>
<feature type="transmembrane region" description="Helical" evidence="1">
    <location>
        <begin position="20"/>
        <end position="40"/>
    </location>
</feature>
<evidence type="ECO:0000256" key="1">
    <source>
        <dbReference type="SAM" id="Phobius"/>
    </source>
</evidence>
<sequence>MLTIPFDLFGFANMVEKEPGYVIAISTFGLFIPFFIFAILQKIPPLKTFSNIILGTLALSLFPNLIVSISLLVLNIKGIHSFFICVIVILNCFLFVLFNYNQLADYINSFSPDHNQKIVGKKRGKKQGR</sequence>
<gene>
    <name evidence="2" type="ORF">QL112_000050</name>
</gene>
<proteinExistence type="predicted"/>